<dbReference type="Pfam" id="PF00759">
    <property type="entry name" value="Glyco_hydro_9"/>
    <property type="match status" value="2"/>
</dbReference>
<dbReference type="InterPro" id="IPR012341">
    <property type="entry name" value="6hp_glycosidase-like_sf"/>
</dbReference>
<comment type="similarity">
    <text evidence="2 8 9">Belongs to the glycosyl hydrolase 9 (cellulase E) family.</text>
</comment>
<evidence type="ECO:0000313" key="11">
    <source>
        <dbReference type="EMBL" id="KEH40906.1"/>
    </source>
</evidence>
<dbReference type="Gene3D" id="1.50.10.10">
    <property type="match status" value="2"/>
</dbReference>
<evidence type="ECO:0000256" key="6">
    <source>
        <dbReference type="ARBA" id="ARBA00023295"/>
    </source>
</evidence>
<dbReference type="EC" id="3.2.1.4" evidence="9"/>
<evidence type="ECO:0000259" key="10">
    <source>
        <dbReference type="Pfam" id="PF00759"/>
    </source>
</evidence>
<dbReference type="GO" id="GO:0008810">
    <property type="term" value="F:cellulase activity"/>
    <property type="evidence" value="ECO:0007669"/>
    <property type="project" value="UniProtKB-EC"/>
</dbReference>
<evidence type="ECO:0000313" key="13">
    <source>
        <dbReference type="Proteomes" id="UP000002051"/>
    </source>
</evidence>
<evidence type="ECO:0000313" key="12">
    <source>
        <dbReference type="EnsemblPlants" id="KEH40906"/>
    </source>
</evidence>
<gene>
    <name evidence="11" type="ordered locus">MTR_1g037320</name>
</gene>
<evidence type="ECO:0000256" key="4">
    <source>
        <dbReference type="ARBA" id="ARBA00023001"/>
    </source>
</evidence>
<feature type="domain" description="Glycoside hydrolase family 9" evidence="10">
    <location>
        <begin position="1"/>
        <end position="162"/>
    </location>
</feature>
<evidence type="ECO:0000256" key="9">
    <source>
        <dbReference type="RuleBase" id="RU361166"/>
    </source>
</evidence>
<organism evidence="11 13">
    <name type="scientific">Medicago truncatula</name>
    <name type="common">Barrel medic</name>
    <name type="synonym">Medicago tribuloides</name>
    <dbReference type="NCBI Taxonomy" id="3880"/>
    <lineage>
        <taxon>Eukaryota</taxon>
        <taxon>Viridiplantae</taxon>
        <taxon>Streptophyta</taxon>
        <taxon>Embryophyta</taxon>
        <taxon>Tracheophyta</taxon>
        <taxon>Spermatophyta</taxon>
        <taxon>Magnoliopsida</taxon>
        <taxon>eudicotyledons</taxon>
        <taxon>Gunneridae</taxon>
        <taxon>Pentapetalae</taxon>
        <taxon>rosids</taxon>
        <taxon>fabids</taxon>
        <taxon>Fabales</taxon>
        <taxon>Fabaceae</taxon>
        <taxon>Papilionoideae</taxon>
        <taxon>50 kb inversion clade</taxon>
        <taxon>NPAAA clade</taxon>
        <taxon>Hologalegina</taxon>
        <taxon>IRL clade</taxon>
        <taxon>Trifolieae</taxon>
        <taxon>Medicago</taxon>
    </lineage>
</organism>
<reference evidence="12" key="3">
    <citation type="submission" date="2015-04" db="UniProtKB">
        <authorList>
            <consortium name="EnsemblPlants"/>
        </authorList>
    </citation>
    <scope>IDENTIFICATION</scope>
    <source>
        <strain evidence="12">cv. Jemalong A17</strain>
    </source>
</reference>
<keyword evidence="7 8" id="KW-0624">Polysaccharide degradation</keyword>
<accession>A0A072VH44</accession>
<feature type="domain" description="Glycoside hydrolase family 9" evidence="10">
    <location>
        <begin position="176"/>
        <end position="288"/>
    </location>
</feature>
<keyword evidence="4 9" id="KW-0136">Cellulose degradation</keyword>
<dbReference type="InterPro" id="IPR001701">
    <property type="entry name" value="Glyco_hydro_9"/>
</dbReference>
<evidence type="ECO:0000256" key="7">
    <source>
        <dbReference type="ARBA" id="ARBA00023326"/>
    </source>
</evidence>
<dbReference type="Proteomes" id="UP000002051">
    <property type="component" value="Unassembled WGS sequence"/>
</dbReference>
<evidence type="ECO:0000256" key="5">
    <source>
        <dbReference type="ARBA" id="ARBA00023277"/>
    </source>
</evidence>
<proteinExistence type="inferred from homology"/>
<evidence type="ECO:0000256" key="2">
    <source>
        <dbReference type="ARBA" id="ARBA00007072"/>
    </source>
</evidence>
<sequence>MAFTITMLSWSTIEFKDKLEKTNEYKNALSAIKWGADYLMKAHPQPNILYGEVGDPDSDHQCWQRPEDMSTPRNSYKIDEEHRGTDLAAETAAAMAAASIALLSEGSDYIISLHNHAKQLFDFANNSRGLYHDSIPPAAKVYSSSGFKDELLWAAAWLYRRKHQGQATLKCSEGDVSPSDLTSLVQSQMDYILGSNPRNMSYMVGYGSNYPKQIHHRGSSIVSIKDDNAPVTCQDGIQKWFNKNAPNPNILEGAVVSSDQNDGFTDSRNDFQLGEPTTTSVAPLVGVLA</sequence>
<keyword evidence="5 8" id="KW-0119">Carbohydrate metabolism</keyword>
<dbReference type="InterPro" id="IPR018221">
    <property type="entry name" value="Glyco_hydro_9_His_AS"/>
</dbReference>
<keyword evidence="3 8" id="KW-0378">Hydrolase</keyword>
<dbReference type="HOGENOM" id="CLU_008926_1_0_1"/>
<keyword evidence="13" id="KW-1185">Reference proteome</keyword>
<dbReference type="PANTHER" id="PTHR22298">
    <property type="entry name" value="ENDO-1,4-BETA-GLUCANASE"/>
    <property type="match status" value="1"/>
</dbReference>
<dbReference type="STRING" id="3880.A0A072VH44"/>
<dbReference type="SUPFAM" id="SSF48208">
    <property type="entry name" value="Six-hairpin glycosidases"/>
    <property type="match status" value="1"/>
</dbReference>
<dbReference type="EMBL" id="CM001217">
    <property type="protein sequence ID" value="KEH40906.1"/>
    <property type="molecule type" value="Genomic_DNA"/>
</dbReference>
<reference evidence="11 13" key="1">
    <citation type="journal article" date="2011" name="Nature">
        <title>The Medicago genome provides insight into the evolution of rhizobial symbioses.</title>
        <authorList>
            <person name="Young N.D."/>
            <person name="Debelle F."/>
            <person name="Oldroyd G.E."/>
            <person name="Geurts R."/>
            <person name="Cannon S.B."/>
            <person name="Udvardi M.K."/>
            <person name="Benedito V.A."/>
            <person name="Mayer K.F."/>
            <person name="Gouzy J."/>
            <person name="Schoof H."/>
            <person name="Van de Peer Y."/>
            <person name="Proost S."/>
            <person name="Cook D.R."/>
            <person name="Meyers B.C."/>
            <person name="Spannagl M."/>
            <person name="Cheung F."/>
            <person name="De Mita S."/>
            <person name="Krishnakumar V."/>
            <person name="Gundlach H."/>
            <person name="Zhou S."/>
            <person name="Mudge J."/>
            <person name="Bharti A.K."/>
            <person name="Murray J.D."/>
            <person name="Naoumkina M.A."/>
            <person name="Rosen B."/>
            <person name="Silverstein K.A."/>
            <person name="Tang H."/>
            <person name="Rombauts S."/>
            <person name="Zhao P.X."/>
            <person name="Zhou P."/>
            <person name="Barbe V."/>
            <person name="Bardou P."/>
            <person name="Bechner M."/>
            <person name="Bellec A."/>
            <person name="Berger A."/>
            <person name="Berges H."/>
            <person name="Bidwell S."/>
            <person name="Bisseling T."/>
            <person name="Choisne N."/>
            <person name="Couloux A."/>
            <person name="Denny R."/>
            <person name="Deshpande S."/>
            <person name="Dai X."/>
            <person name="Doyle J.J."/>
            <person name="Dudez A.M."/>
            <person name="Farmer A.D."/>
            <person name="Fouteau S."/>
            <person name="Franken C."/>
            <person name="Gibelin C."/>
            <person name="Gish J."/>
            <person name="Goldstein S."/>
            <person name="Gonzalez A.J."/>
            <person name="Green P.J."/>
            <person name="Hallab A."/>
            <person name="Hartog M."/>
            <person name="Hua A."/>
            <person name="Humphray S.J."/>
            <person name="Jeong D.H."/>
            <person name="Jing Y."/>
            <person name="Jocker A."/>
            <person name="Kenton S.M."/>
            <person name="Kim D.J."/>
            <person name="Klee K."/>
            <person name="Lai H."/>
            <person name="Lang C."/>
            <person name="Lin S."/>
            <person name="Macmil S.L."/>
            <person name="Magdelenat G."/>
            <person name="Matthews L."/>
            <person name="McCorrison J."/>
            <person name="Monaghan E.L."/>
            <person name="Mun J.H."/>
            <person name="Najar F.Z."/>
            <person name="Nicholson C."/>
            <person name="Noirot C."/>
            <person name="O'Bleness M."/>
            <person name="Paule C.R."/>
            <person name="Poulain J."/>
            <person name="Prion F."/>
            <person name="Qin B."/>
            <person name="Qu C."/>
            <person name="Retzel E.F."/>
            <person name="Riddle C."/>
            <person name="Sallet E."/>
            <person name="Samain S."/>
            <person name="Samson N."/>
            <person name="Sanders I."/>
            <person name="Saurat O."/>
            <person name="Scarpelli C."/>
            <person name="Schiex T."/>
            <person name="Segurens B."/>
            <person name="Severin A.J."/>
            <person name="Sherrier D.J."/>
            <person name="Shi R."/>
            <person name="Sims S."/>
            <person name="Singer S.R."/>
            <person name="Sinharoy S."/>
            <person name="Sterck L."/>
            <person name="Viollet A."/>
            <person name="Wang B.B."/>
            <person name="Wang K."/>
            <person name="Wang M."/>
            <person name="Wang X."/>
            <person name="Warfsmann J."/>
            <person name="Weissenbach J."/>
            <person name="White D.D."/>
            <person name="White J.D."/>
            <person name="Wiley G.B."/>
            <person name="Wincker P."/>
            <person name="Xing Y."/>
            <person name="Yang L."/>
            <person name="Yao Z."/>
            <person name="Ying F."/>
            <person name="Zhai J."/>
            <person name="Zhou L."/>
            <person name="Zuber A."/>
            <person name="Denarie J."/>
            <person name="Dixon R.A."/>
            <person name="May G.D."/>
            <person name="Schwartz D.C."/>
            <person name="Rogers J."/>
            <person name="Quetier F."/>
            <person name="Town C.D."/>
            <person name="Roe B.A."/>
        </authorList>
    </citation>
    <scope>NUCLEOTIDE SEQUENCE [LARGE SCALE GENOMIC DNA]</scope>
    <source>
        <strain evidence="11">A17</strain>
        <strain evidence="12 13">cv. Jemalong A17</strain>
    </source>
</reference>
<evidence type="ECO:0000256" key="8">
    <source>
        <dbReference type="PROSITE-ProRule" id="PRU10059"/>
    </source>
</evidence>
<dbReference type="EnsemblPlants" id="KEH40906">
    <property type="protein sequence ID" value="KEH40906"/>
    <property type="gene ID" value="MTR_1g037320"/>
</dbReference>
<comment type="catalytic activity">
    <reaction evidence="1 9">
        <text>Endohydrolysis of (1-&gt;4)-beta-D-glucosidic linkages in cellulose, lichenin and cereal beta-D-glucans.</text>
        <dbReference type="EC" id="3.2.1.4"/>
    </reaction>
</comment>
<feature type="active site" evidence="8">
    <location>
        <position position="215"/>
    </location>
</feature>
<dbReference type="AlphaFoldDB" id="A0A072VH44"/>
<evidence type="ECO:0000256" key="3">
    <source>
        <dbReference type="ARBA" id="ARBA00022801"/>
    </source>
</evidence>
<name>A0A072VH44_MEDTR</name>
<keyword evidence="6 8" id="KW-0326">Glycosidase</keyword>
<evidence type="ECO:0000256" key="1">
    <source>
        <dbReference type="ARBA" id="ARBA00000966"/>
    </source>
</evidence>
<dbReference type="PROSITE" id="PS00592">
    <property type="entry name" value="GH9_2"/>
    <property type="match status" value="1"/>
</dbReference>
<dbReference type="InterPro" id="IPR008928">
    <property type="entry name" value="6-hairpin_glycosidase_sf"/>
</dbReference>
<reference evidence="11 13" key="2">
    <citation type="journal article" date="2014" name="BMC Genomics">
        <title>An improved genome release (version Mt4.0) for the model legume Medicago truncatula.</title>
        <authorList>
            <person name="Tang H."/>
            <person name="Krishnakumar V."/>
            <person name="Bidwell S."/>
            <person name="Rosen B."/>
            <person name="Chan A."/>
            <person name="Zhou S."/>
            <person name="Gentzbittel L."/>
            <person name="Childs K.L."/>
            <person name="Yandell M."/>
            <person name="Gundlach H."/>
            <person name="Mayer K.F."/>
            <person name="Schwartz D.C."/>
            <person name="Town C.D."/>
        </authorList>
    </citation>
    <scope>GENOME REANNOTATION</scope>
    <source>
        <strain evidence="11">A17</strain>
        <strain evidence="12 13">cv. Jemalong A17</strain>
    </source>
</reference>
<protein>
    <recommendedName>
        <fullName evidence="9">Endoglucanase</fullName>
        <ecNumber evidence="9">3.2.1.4</ecNumber>
    </recommendedName>
</protein>
<dbReference type="GO" id="GO:0030245">
    <property type="term" value="P:cellulose catabolic process"/>
    <property type="evidence" value="ECO:0007669"/>
    <property type="project" value="UniProtKB-KW"/>
</dbReference>